<dbReference type="GO" id="GO:0052717">
    <property type="term" value="F:tRNA-specific adenosine-34 deaminase activity"/>
    <property type="evidence" value="ECO:0007669"/>
    <property type="project" value="UniProtKB-EC"/>
</dbReference>
<proteinExistence type="predicted"/>
<evidence type="ECO:0000313" key="4">
    <source>
        <dbReference type="Proteomes" id="UP000216752"/>
    </source>
</evidence>
<accession>A0ABZ3IK43</accession>
<evidence type="ECO:0000259" key="2">
    <source>
        <dbReference type="PROSITE" id="PS51747"/>
    </source>
</evidence>
<reference evidence="3" key="1">
    <citation type="submission" date="2024-05" db="EMBL/GenBank/DDBJ databases">
        <title>Isolation and characterization of Sporomusa carbonis sp. nov., a carboxydotrophic hydrogenogen in the genus of Sporomusa isolated from a charcoal burning pile.</title>
        <authorList>
            <person name="Boeer T."/>
            <person name="Rosenbaum F."/>
            <person name="Eysell L."/>
            <person name="Mueller V."/>
            <person name="Daniel R."/>
            <person name="Poehlein A."/>
        </authorList>
    </citation>
    <scope>NUCLEOTIDE SEQUENCE [LARGE SCALE GENOMIC DNA]</scope>
    <source>
        <strain evidence="3">DSM 10669</strain>
    </source>
</reference>
<protein>
    <submittedName>
        <fullName evidence="3">tRNA-specific adenosine deaminase</fullName>
        <ecNumber evidence="3">3.5.4.33</ecNumber>
    </submittedName>
</protein>
<evidence type="ECO:0000313" key="3">
    <source>
        <dbReference type="EMBL" id="XFO66034.1"/>
    </source>
</evidence>
<dbReference type="InterPro" id="IPR002125">
    <property type="entry name" value="CMP_dCMP_dom"/>
</dbReference>
<dbReference type="PROSITE" id="PS51747">
    <property type="entry name" value="CYT_DCMP_DEAMINASES_2"/>
    <property type="match status" value="1"/>
</dbReference>
<name>A0ABZ3IK43_9FIRM</name>
<dbReference type="CDD" id="cd01285">
    <property type="entry name" value="nucleoside_deaminase"/>
    <property type="match status" value="1"/>
</dbReference>
<feature type="transmembrane region" description="Helical" evidence="1">
    <location>
        <begin position="12"/>
        <end position="38"/>
    </location>
</feature>
<keyword evidence="1" id="KW-0472">Membrane</keyword>
<keyword evidence="3" id="KW-0378">Hydrolase</keyword>
<keyword evidence="1" id="KW-0812">Transmembrane</keyword>
<keyword evidence="1" id="KW-1133">Transmembrane helix</keyword>
<dbReference type="Gene3D" id="3.40.140.10">
    <property type="entry name" value="Cytidine Deaminase, domain 2"/>
    <property type="match status" value="1"/>
</dbReference>
<gene>
    <name evidence="3" type="primary">tadA_1</name>
    <name evidence="3" type="ORF">SPSIL_021820</name>
</gene>
<dbReference type="Proteomes" id="UP000216752">
    <property type="component" value="Chromosome"/>
</dbReference>
<keyword evidence="4" id="KW-1185">Reference proteome</keyword>
<dbReference type="EMBL" id="CP155573">
    <property type="protein sequence ID" value="XFO66034.1"/>
    <property type="molecule type" value="Genomic_DNA"/>
</dbReference>
<dbReference type="RefSeq" id="WP_094605518.1">
    <property type="nucleotide sequence ID" value="NZ_CP155573.1"/>
</dbReference>
<sequence length="229" mass="25858">MMNNGNVRYWHLGWVLKAFIIMLASTLFINCGLTAAAAEQRTDKLFDLDEIAKEIDTYALDPRYEDDPFILSTLKEALVGAREHNGGIGACLVCEATGEIVERSPNQQHVPYFKSDLHAEMVLLDRYEEHMRFTRDLSNSTSRNPRNNMKGLILYTSVEPCPMCLTRIINSGVKKIYYAAPDDSGGMAHRLENLPPLWQGMAKGMVIEPARCSPVLRELAQKLFHPMKV</sequence>
<dbReference type="SUPFAM" id="SSF53927">
    <property type="entry name" value="Cytidine deaminase-like"/>
    <property type="match status" value="1"/>
</dbReference>
<evidence type="ECO:0000256" key="1">
    <source>
        <dbReference type="SAM" id="Phobius"/>
    </source>
</evidence>
<dbReference type="PANTHER" id="PTHR11079:SF162">
    <property type="entry name" value="RIBOFLAVIN BIOSYNTHESIS PROTEIN PYRD, CHLOROPLASTIC"/>
    <property type="match status" value="1"/>
</dbReference>
<dbReference type="PANTHER" id="PTHR11079">
    <property type="entry name" value="CYTOSINE DEAMINASE FAMILY MEMBER"/>
    <property type="match status" value="1"/>
</dbReference>
<dbReference type="InterPro" id="IPR016193">
    <property type="entry name" value="Cytidine_deaminase-like"/>
</dbReference>
<feature type="domain" description="CMP/dCMP-type deaminase" evidence="2">
    <location>
        <begin position="64"/>
        <end position="194"/>
    </location>
</feature>
<dbReference type="EC" id="3.5.4.33" evidence="3"/>
<organism evidence="3 4">
    <name type="scientific">Sporomusa silvacetica DSM 10669</name>
    <dbReference type="NCBI Taxonomy" id="1123289"/>
    <lineage>
        <taxon>Bacteria</taxon>
        <taxon>Bacillati</taxon>
        <taxon>Bacillota</taxon>
        <taxon>Negativicutes</taxon>
        <taxon>Selenomonadales</taxon>
        <taxon>Sporomusaceae</taxon>
        <taxon>Sporomusa</taxon>
    </lineage>
</organism>
<dbReference type="Pfam" id="PF00383">
    <property type="entry name" value="dCMP_cyt_deam_1"/>
    <property type="match status" value="1"/>
</dbReference>